<evidence type="ECO:0000256" key="1">
    <source>
        <dbReference type="SAM" id="MobiDB-lite"/>
    </source>
</evidence>
<reference evidence="3 4" key="1">
    <citation type="journal article" date="2023" name="Mol. Ecol. Resour.">
        <title>Chromosome-level genome assembly of a triploid poplar Populus alba 'Berolinensis'.</title>
        <authorList>
            <person name="Chen S."/>
            <person name="Yu Y."/>
            <person name="Wang X."/>
            <person name="Wang S."/>
            <person name="Zhang T."/>
            <person name="Zhou Y."/>
            <person name="He R."/>
            <person name="Meng N."/>
            <person name="Wang Y."/>
            <person name="Liu W."/>
            <person name="Liu Z."/>
            <person name="Liu J."/>
            <person name="Guo Q."/>
            <person name="Huang H."/>
            <person name="Sederoff R.R."/>
            <person name="Wang G."/>
            <person name="Qu G."/>
            <person name="Chen S."/>
        </authorList>
    </citation>
    <scope>NUCLEOTIDE SEQUENCE [LARGE SCALE GENOMIC DNA]</scope>
    <source>
        <strain evidence="3">SC-2020</strain>
    </source>
</reference>
<evidence type="ECO:0000313" key="2">
    <source>
        <dbReference type="EMBL" id="KAJ6956832.1"/>
    </source>
</evidence>
<dbReference type="Proteomes" id="UP001164929">
    <property type="component" value="Chromosome 18"/>
</dbReference>
<feature type="region of interest" description="Disordered" evidence="1">
    <location>
        <begin position="416"/>
        <end position="438"/>
    </location>
</feature>
<organism evidence="3 4">
    <name type="scientific">Populus alba x Populus x berolinensis</name>
    <dbReference type="NCBI Taxonomy" id="444605"/>
    <lineage>
        <taxon>Eukaryota</taxon>
        <taxon>Viridiplantae</taxon>
        <taxon>Streptophyta</taxon>
        <taxon>Embryophyta</taxon>
        <taxon>Tracheophyta</taxon>
        <taxon>Spermatophyta</taxon>
        <taxon>Magnoliopsida</taxon>
        <taxon>eudicotyledons</taxon>
        <taxon>Gunneridae</taxon>
        <taxon>Pentapetalae</taxon>
        <taxon>rosids</taxon>
        <taxon>fabids</taxon>
        <taxon>Malpighiales</taxon>
        <taxon>Salicaceae</taxon>
        <taxon>Saliceae</taxon>
        <taxon>Populus</taxon>
    </lineage>
</organism>
<gene>
    <name evidence="2" type="ORF">NC653_038903</name>
    <name evidence="3" type="ORF">NC653_038908</name>
</gene>
<protein>
    <submittedName>
        <fullName evidence="3">Uncharacterized protein</fullName>
    </submittedName>
</protein>
<feature type="compositionally biased region" description="Polar residues" evidence="1">
    <location>
        <begin position="73"/>
        <end position="100"/>
    </location>
</feature>
<feature type="compositionally biased region" description="Acidic residues" evidence="1">
    <location>
        <begin position="429"/>
        <end position="438"/>
    </location>
</feature>
<evidence type="ECO:0000313" key="4">
    <source>
        <dbReference type="Proteomes" id="UP001164929"/>
    </source>
</evidence>
<dbReference type="EMBL" id="JAQIZT010000018">
    <property type="protein sequence ID" value="KAJ6956832.1"/>
    <property type="molecule type" value="Genomic_DNA"/>
</dbReference>
<name>A0AAD6LBH8_9ROSI</name>
<dbReference type="AlphaFoldDB" id="A0AAD6LBH8"/>
<comment type="caution">
    <text evidence="3">The sequence shown here is derived from an EMBL/GenBank/DDBJ whole genome shotgun (WGS) entry which is preliminary data.</text>
</comment>
<proteinExistence type="predicted"/>
<accession>A0AAD6LBH8</accession>
<sequence>MPIHTRNSKNLAEKIHNDFLSPQKQNPAGKRSLVCGISHSGSGSGSRSAKFPFFRNNVVGVREVSTPRRSLLQDPNTNQLFNNKTSNCKSNDDGVSSSNKVKGEVETSNRRGVIIGLKASEARVSVVGICETKKLEIATADNNNRKRERAEGANKRAGGQRIRKWLCKELSLQPSLSLISGRRVSKLVPGKSAQDYFDKVNSDHMTLPQTFPRSRAKRINSSPLECFSISVSKLLNPSGPKNKRLSCKQKSHLAHKNVRELLQKQNQVNRDYEADLFSILEPKQNSSMQDSKLAVEISTPEHSQEKLGFLHKLHDSSSDHRRPLLRLSSCGIDIVSPPVLKQVKNKALHEKYIDQLHCREAKRKAAHARAGKSVAGKENRGEINVQKIDVVRAAKNALVLDVRDAIYRLQDVQTNASSSSNFHDNGVGSDDDGGESVL</sequence>
<dbReference type="EMBL" id="JAQIZT010000018">
    <property type="protein sequence ID" value="KAJ6956838.1"/>
    <property type="molecule type" value="Genomic_DNA"/>
</dbReference>
<keyword evidence="4" id="KW-1185">Reference proteome</keyword>
<feature type="region of interest" description="Disordered" evidence="1">
    <location>
        <begin position="71"/>
        <end position="104"/>
    </location>
</feature>
<evidence type="ECO:0000313" key="3">
    <source>
        <dbReference type="EMBL" id="KAJ6956838.1"/>
    </source>
</evidence>